<accession>A0A7J7LN10</accession>
<dbReference type="OrthoDB" id="1737326at2759"/>
<evidence type="ECO:0000313" key="2">
    <source>
        <dbReference type="Proteomes" id="UP000541444"/>
    </source>
</evidence>
<evidence type="ECO:0000313" key="1">
    <source>
        <dbReference type="EMBL" id="KAF6143942.1"/>
    </source>
</evidence>
<keyword evidence="2" id="KW-1185">Reference proteome</keyword>
<comment type="caution">
    <text evidence="1">The sequence shown here is derived from an EMBL/GenBank/DDBJ whole genome shotgun (WGS) entry which is preliminary data.</text>
</comment>
<proteinExistence type="predicted"/>
<sequence>MGNNRILCKLDRMLCNQAWSNLFPRWKYKVMARVVKDNWDQPLDGDPLFQIGSKLRCLKSWLKEWNTMVFGQNKQHILEYFARVEALQLHLDSEIDNEDAARKLTKANQLQTSAVNYDKEH</sequence>
<organism evidence="1 2">
    <name type="scientific">Kingdonia uniflora</name>
    <dbReference type="NCBI Taxonomy" id="39325"/>
    <lineage>
        <taxon>Eukaryota</taxon>
        <taxon>Viridiplantae</taxon>
        <taxon>Streptophyta</taxon>
        <taxon>Embryophyta</taxon>
        <taxon>Tracheophyta</taxon>
        <taxon>Spermatophyta</taxon>
        <taxon>Magnoliopsida</taxon>
        <taxon>Ranunculales</taxon>
        <taxon>Circaeasteraceae</taxon>
        <taxon>Kingdonia</taxon>
    </lineage>
</organism>
<dbReference type="EMBL" id="JACGCM010002160">
    <property type="protein sequence ID" value="KAF6143942.1"/>
    <property type="molecule type" value="Genomic_DNA"/>
</dbReference>
<dbReference type="Proteomes" id="UP000541444">
    <property type="component" value="Unassembled WGS sequence"/>
</dbReference>
<gene>
    <name evidence="1" type="ORF">GIB67_013252</name>
</gene>
<dbReference type="AlphaFoldDB" id="A0A7J7LN10"/>
<name>A0A7J7LN10_9MAGN</name>
<protein>
    <submittedName>
        <fullName evidence="1">Uncharacterized protein</fullName>
    </submittedName>
</protein>
<reference evidence="1 2" key="1">
    <citation type="journal article" date="2020" name="IScience">
        <title>Genome Sequencing of the Endangered Kingdonia uniflora (Circaeasteraceae, Ranunculales) Reveals Potential Mechanisms of Evolutionary Specialization.</title>
        <authorList>
            <person name="Sun Y."/>
            <person name="Deng T."/>
            <person name="Zhang A."/>
            <person name="Moore M.J."/>
            <person name="Landis J.B."/>
            <person name="Lin N."/>
            <person name="Zhang H."/>
            <person name="Zhang X."/>
            <person name="Huang J."/>
            <person name="Zhang X."/>
            <person name="Sun H."/>
            <person name="Wang H."/>
        </authorList>
    </citation>
    <scope>NUCLEOTIDE SEQUENCE [LARGE SCALE GENOMIC DNA]</scope>
    <source>
        <strain evidence="1">TB1705</strain>
        <tissue evidence="1">Leaf</tissue>
    </source>
</reference>